<sequence>MAASKDPNVIGSHYEVDGEVYTRIPRVRRTNRVIHEDHAKRLERKANEKMNQVEQNFTELSIGESYGSPAGRAAGGSLTNFYPSWDKNGQSSSNCTINGRSINDFEIARFGHMTSNKEGCRVNFQDSSSFYDQSSIRDSFSDNGGRQVMMQGAGGMALNGPSIGVSATYLQQMIQQICQALDLTFTESNITKIIDRINELKTSQSVSFQTQTWMNERNNLHKKITILEESVIEKKDVIKALNLDIQDLKQVESHQLNKIELLEAQLKESSLNASKTMRDLLDCKAEFDSFENDSNTRFNQQEEKVKELESKINSLTSERAQLTQDLENCKSTNVDLNQEKDAITAKLNSSTQTHSEEKAQWEKKLRHFKKQMNEKDTKMESLANQVVTIKMKCNRKLTAMENEHNLELDTYAVEIEILRNIINKYFESGNRNVSGSTVSRSPLPVISPPSAVLPKSISAAPTRSKSLCIPKHTTTANTAKSSSSNFQPLSSSAAIKPLPTTSSTLYLHQLYEDRYMHALKQCKDLADSNTIYNSTLTNLLNIHAHYYTKVFANHERLGYFKLLIKEFLISGKILKSGTGSNGSGSGSNGTGNSGSGSGTGDWNLIKKLIEIDAGLMSDVCKLLK</sequence>
<dbReference type="GeneID" id="93651361"/>
<dbReference type="EMBL" id="JAEOAQ010000002">
    <property type="protein sequence ID" value="KAG5420851.1"/>
    <property type="molecule type" value="Genomic_DNA"/>
</dbReference>
<dbReference type="RefSeq" id="XP_067549967.1">
    <property type="nucleotide sequence ID" value="XM_067691620.1"/>
</dbReference>
<keyword evidence="1" id="KW-0175">Coiled coil</keyword>
<dbReference type="AlphaFoldDB" id="A0A8H7ZIT9"/>
<feature type="coiled-coil region" evidence="1">
    <location>
        <begin position="291"/>
        <end position="385"/>
    </location>
</feature>
<evidence type="ECO:0000256" key="1">
    <source>
        <dbReference type="SAM" id="Coils"/>
    </source>
</evidence>
<protein>
    <submittedName>
        <fullName evidence="2">Uncharacterized protein</fullName>
    </submittedName>
</protein>
<reference evidence="2 3" key="1">
    <citation type="submission" date="2020-12" db="EMBL/GenBank/DDBJ databases">
        <title>Effect of drift, selection, and recombination on the evolution of hybrid genomes in Candida yeast pathogens.</title>
        <authorList>
            <person name="Mixao V."/>
            <person name="Ksiezopolska E."/>
            <person name="Saus E."/>
            <person name="Boekhout T."/>
            <person name="Gacser A."/>
            <person name="Gabaldon T."/>
        </authorList>
    </citation>
    <scope>NUCLEOTIDE SEQUENCE [LARGE SCALE GENOMIC DNA]</scope>
    <source>
        <strain evidence="2 3">BP57</strain>
    </source>
</reference>
<dbReference type="Proteomes" id="UP000669133">
    <property type="component" value="Unassembled WGS sequence"/>
</dbReference>
<comment type="caution">
    <text evidence="2">The sequence shown here is derived from an EMBL/GenBank/DDBJ whole genome shotgun (WGS) entry which is preliminary data.</text>
</comment>
<evidence type="ECO:0000313" key="3">
    <source>
        <dbReference type="Proteomes" id="UP000669133"/>
    </source>
</evidence>
<gene>
    <name evidence="2" type="ORF">I9W82_002732</name>
</gene>
<dbReference type="OrthoDB" id="4024803at2759"/>
<evidence type="ECO:0000313" key="2">
    <source>
        <dbReference type="EMBL" id="KAG5420851.1"/>
    </source>
</evidence>
<organism evidence="2 3">
    <name type="scientific">Candida metapsilosis</name>
    <dbReference type="NCBI Taxonomy" id="273372"/>
    <lineage>
        <taxon>Eukaryota</taxon>
        <taxon>Fungi</taxon>
        <taxon>Dikarya</taxon>
        <taxon>Ascomycota</taxon>
        <taxon>Saccharomycotina</taxon>
        <taxon>Pichiomycetes</taxon>
        <taxon>Debaryomycetaceae</taxon>
        <taxon>Candida/Lodderomyces clade</taxon>
        <taxon>Candida</taxon>
    </lineage>
</organism>
<keyword evidence="3" id="KW-1185">Reference proteome</keyword>
<accession>A0A8H7ZIT9</accession>
<name>A0A8H7ZIT9_9ASCO</name>
<proteinExistence type="predicted"/>